<feature type="domain" description="Protein kinase" evidence="8">
    <location>
        <begin position="609"/>
        <end position="885"/>
    </location>
</feature>
<feature type="compositionally biased region" description="Basic and acidic residues" evidence="7">
    <location>
        <begin position="93"/>
        <end position="106"/>
    </location>
</feature>
<organism evidence="9 10">
    <name type="scientific">Kockovaella imperatae</name>
    <dbReference type="NCBI Taxonomy" id="4999"/>
    <lineage>
        <taxon>Eukaryota</taxon>
        <taxon>Fungi</taxon>
        <taxon>Dikarya</taxon>
        <taxon>Basidiomycota</taxon>
        <taxon>Agaricomycotina</taxon>
        <taxon>Tremellomycetes</taxon>
        <taxon>Tremellales</taxon>
        <taxon>Cuniculitremaceae</taxon>
        <taxon>Kockovaella</taxon>
    </lineage>
</organism>
<dbReference type="InterPro" id="IPR011009">
    <property type="entry name" value="Kinase-like_dom_sf"/>
</dbReference>
<dbReference type="Pfam" id="PF00069">
    <property type="entry name" value="Pkinase"/>
    <property type="match status" value="1"/>
</dbReference>
<feature type="compositionally biased region" description="Polar residues" evidence="7">
    <location>
        <begin position="121"/>
        <end position="133"/>
    </location>
</feature>
<dbReference type="STRING" id="4999.A0A1Y1USS8"/>
<evidence type="ECO:0000256" key="5">
    <source>
        <dbReference type="ARBA" id="ARBA00037982"/>
    </source>
</evidence>
<feature type="binding site" evidence="6">
    <location>
        <position position="639"/>
    </location>
    <ligand>
        <name>ATP</name>
        <dbReference type="ChEBI" id="CHEBI:30616"/>
    </ligand>
</feature>
<protein>
    <submittedName>
        <fullName evidence="9">Kinase-like domain-containing protein</fullName>
    </submittedName>
</protein>
<dbReference type="Proteomes" id="UP000193218">
    <property type="component" value="Unassembled WGS sequence"/>
</dbReference>
<feature type="region of interest" description="Disordered" evidence="7">
    <location>
        <begin position="326"/>
        <end position="390"/>
    </location>
</feature>
<dbReference type="SUPFAM" id="SSF56112">
    <property type="entry name" value="Protein kinase-like (PK-like)"/>
    <property type="match status" value="1"/>
</dbReference>
<evidence type="ECO:0000256" key="6">
    <source>
        <dbReference type="PROSITE-ProRule" id="PRU10141"/>
    </source>
</evidence>
<sequence length="933" mass="99855">MHGDPSPSSSTASSSSSLLRPRNINRPGTWFKPKVGHTKLATTAEDFVMISPIKAHQAMPPTPARLQGDTSSSSPEDSPTPACGVASATARLKLVDDDSPSRRIQHEQGVFLSTGLKGRESPTSPLKYSTLFPNPQDEDSPQLPPTPLMSNAPLPQPLFPPLRTSQSQDCDATKSGSDAKASSHRARSSTDAQRPLLGQKKAISLDALHKTAEDKNEPFGHHPQPSFLGKKSRPPSAGSTSVHRAHKRHNSGDHHGLGSISRSTGQKSGLALTLTPANSTEFASSSSLSSTSSFSPAEPPIFEDVKPLAEAFENSAGTLLRKFKPRDSGVAMDDPSPLLRVAPPAKPPPLTRPKRPAMLKRTSSMGDERVSCQTPSITGPSMASGWPTPNAFGFLGETAKNLSFKGDQKPSMPDTPVKRNAYGHMRTGSRGSSLGGLPIAKASSQPTIEITTDMTGTSVDTKPLLKTPVPAVTLTITSSPETPMEVDVSSPTVRLGPQGLPPHASHDPSPSKVAGRMDLLRVHAGGSSSDCSEDEGTPTKGGASERPRNLGVTPGPSPSPTPSKPPAGIMPRMSLPAFAAPKQHKTLHHRQSHPAPNIQVEEDLFEARFITLDTLGKGAFSTVLKVQERIGDGLYAVKKARGVFDGVKDRLRHLEEVDILRHLSKSPCPHVIKFEDAWEQNRQLFIQTELCLGSLAFFLEEYGRVVERLDEGRVWKIVRELSDGINHIHSSGVIHFDIKPANILISSTGSLKIGDFGLATRWPRISADEILKGSGLGGTAAAFGPKNQEKLEREGDRVYMPPEMLRGVFVQEADIFSFGLVILEVSTNICVPDGGAAWQALRTNDFTVVDLSPLSPALTDLIVSCMQAEPKARPLISQIVSHPIVQRARTGKDALAPEDPRWLVDILSGGSSLGFAPRPMASTPIDGDVDMID</sequence>
<dbReference type="Gene3D" id="3.30.200.20">
    <property type="entry name" value="Phosphorylase Kinase, domain 1"/>
    <property type="match status" value="1"/>
</dbReference>
<dbReference type="PANTHER" id="PTHR11042">
    <property type="entry name" value="EUKARYOTIC TRANSLATION INITIATION FACTOR 2-ALPHA KINASE EIF2-ALPHA KINASE -RELATED"/>
    <property type="match status" value="1"/>
</dbReference>
<dbReference type="InterPro" id="IPR050339">
    <property type="entry name" value="CC_SR_Kinase"/>
</dbReference>
<feature type="compositionally biased region" description="Pro residues" evidence="7">
    <location>
        <begin position="555"/>
        <end position="565"/>
    </location>
</feature>
<evidence type="ECO:0000313" key="10">
    <source>
        <dbReference type="Proteomes" id="UP000193218"/>
    </source>
</evidence>
<evidence type="ECO:0000256" key="1">
    <source>
        <dbReference type="ARBA" id="ARBA00022679"/>
    </source>
</evidence>
<dbReference type="InParanoid" id="A0A1Y1USS8"/>
<dbReference type="GO" id="GO:0005634">
    <property type="term" value="C:nucleus"/>
    <property type="evidence" value="ECO:0007669"/>
    <property type="project" value="TreeGrafter"/>
</dbReference>
<dbReference type="EMBL" id="NBSH01000001">
    <property type="protein sequence ID" value="ORX40486.1"/>
    <property type="molecule type" value="Genomic_DNA"/>
</dbReference>
<feature type="region of interest" description="Disordered" evidence="7">
    <location>
        <begin position="402"/>
        <end position="421"/>
    </location>
</feature>
<feature type="region of interest" description="Disordered" evidence="7">
    <location>
        <begin position="52"/>
        <end position="301"/>
    </location>
</feature>
<feature type="compositionally biased region" description="Basic and acidic residues" evidence="7">
    <location>
        <begin position="207"/>
        <end position="220"/>
    </location>
</feature>
<evidence type="ECO:0000256" key="2">
    <source>
        <dbReference type="ARBA" id="ARBA00022741"/>
    </source>
</evidence>
<comment type="similarity">
    <text evidence="5">Belongs to the protein kinase superfamily. Ser/Thr protein kinase family. GCN2 subfamily.</text>
</comment>
<dbReference type="InterPro" id="IPR000719">
    <property type="entry name" value="Prot_kinase_dom"/>
</dbReference>
<dbReference type="InterPro" id="IPR008271">
    <property type="entry name" value="Ser/Thr_kinase_AS"/>
</dbReference>
<dbReference type="OrthoDB" id="5337378at2759"/>
<feature type="compositionally biased region" description="Polar residues" evidence="7">
    <location>
        <begin position="361"/>
        <end position="381"/>
    </location>
</feature>
<evidence type="ECO:0000259" key="8">
    <source>
        <dbReference type="PROSITE" id="PS50011"/>
    </source>
</evidence>
<feature type="compositionally biased region" description="Low complexity" evidence="7">
    <location>
        <begin position="1"/>
        <end position="17"/>
    </location>
</feature>
<dbReference type="PANTHER" id="PTHR11042:SF189">
    <property type="entry name" value="PROTEIN KINASE DOMAIN-CONTAINING PROTEIN"/>
    <property type="match status" value="1"/>
</dbReference>
<dbReference type="GO" id="GO:0005524">
    <property type="term" value="F:ATP binding"/>
    <property type="evidence" value="ECO:0007669"/>
    <property type="project" value="UniProtKB-UniRule"/>
</dbReference>
<dbReference type="SMART" id="SM00220">
    <property type="entry name" value="S_TKc"/>
    <property type="match status" value="1"/>
</dbReference>
<keyword evidence="3 9" id="KW-0418">Kinase</keyword>
<proteinExistence type="inferred from homology"/>
<accession>A0A1Y1USS8</accession>
<evidence type="ECO:0000256" key="4">
    <source>
        <dbReference type="ARBA" id="ARBA00022840"/>
    </source>
</evidence>
<evidence type="ECO:0000256" key="3">
    <source>
        <dbReference type="ARBA" id="ARBA00022777"/>
    </source>
</evidence>
<dbReference type="PROSITE" id="PS00107">
    <property type="entry name" value="PROTEIN_KINASE_ATP"/>
    <property type="match status" value="1"/>
</dbReference>
<feature type="region of interest" description="Disordered" evidence="7">
    <location>
        <begin position="1"/>
        <end position="36"/>
    </location>
</feature>
<dbReference type="GO" id="GO:0005737">
    <property type="term" value="C:cytoplasm"/>
    <property type="evidence" value="ECO:0007669"/>
    <property type="project" value="TreeGrafter"/>
</dbReference>
<evidence type="ECO:0000256" key="7">
    <source>
        <dbReference type="SAM" id="MobiDB-lite"/>
    </source>
</evidence>
<dbReference type="InterPro" id="IPR017441">
    <property type="entry name" value="Protein_kinase_ATP_BS"/>
</dbReference>
<keyword evidence="1" id="KW-0808">Transferase</keyword>
<dbReference type="GO" id="GO:0004672">
    <property type="term" value="F:protein kinase activity"/>
    <property type="evidence" value="ECO:0007669"/>
    <property type="project" value="InterPro"/>
</dbReference>
<keyword evidence="2 6" id="KW-0547">Nucleotide-binding</keyword>
<dbReference type="PROSITE" id="PS00108">
    <property type="entry name" value="PROTEIN_KINASE_ST"/>
    <property type="match status" value="1"/>
</dbReference>
<feature type="region of interest" description="Disordered" evidence="7">
    <location>
        <begin position="477"/>
        <end position="571"/>
    </location>
</feature>
<feature type="compositionally biased region" description="Low complexity" evidence="7">
    <location>
        <begin position="279"/>
        <end position="296"/>
    </location>
</feature>
<gene>
    <name evidence="9" type="ORF">BD324DRAFT_677950</name>
</gene>
<dbReference type="FunFam" id="1.10.510.10:FF:000811">
    <property type="entry name" value="Cyclin-dependent kinase WEE1"/>
    <property type="match status" value="1"/>
</dbReference>
<dbReference type="GeneID" id="33560770"/>
<keyword evidence="4 6" id="KW-0067">ATP-binding</keyword>
<keyword evidence="10" id="KW-1185">Reference proteome</keyword>
<dbReference type="AlphaFoldDB" id="A0A1Y1USS8"/>
<evidence type="ECO:0000313" key="9">
    <source>
        <dbReference type="EMBL" id="ORX40486.1"/>
    </source>
</evidence>
<reference evidence="9 10" key="1">
    <citation type="submission" date="2017-03" db="EMBL/GenBank/DDBJ databases">
        <title>Widespread Adenine N6-methylation of Active Genes in Fungi.</title>
        <authorList>
            <consortium name="DOE Joint Genome Institute"/>
            <person name="Mondo S.J."/>
            <person name="Dannebaum R.O."/>
            <person name="Kuo R.C."/>
            <person name="Louie K.B."/>
            <person name="Bewick A.J."/>
            <person name="Labutti K."/>
            <person name="Haridas S."/>
            <person name="Kuo A."/>
            <person name="Salamov A."/>
            <person name="Ahrendt S.R."/>
            <person name="Lau R."/>
            <person name="Bowen B.P."/>
            <person name="Lipzen A."/>
            <person name="Sullivan W."/>
            <person name="Andreopoulos W.B."/>
            <person name="Clum A."/>
            <person name="Lindquist E."/>
            <person name="Daum C."/>
            <person name="Northen T.R."/>
            <person name="Ramamoorthy G."/>
            <person name="Schmitz R.J."/>
            <person name="Gryganskyi A."/>
            <person name="Culley D."/>
            <person name="Magnuson J."/>
            <person name="James T.Y."/>
            <person name="O'Malley M.A."/>
            <person name="Stajich J.E."/>
            <person name="Spatafora J.W."/>
            <person name="Visel A."/>
            <person name="Grigoriev I.V."/>
        </authorList>
    </citation>
    <scope>NUCLEOTIDE SEQUENCE [LARGE SCALE GENOMIC DNA]</scope>
    <source>
        <strain evidence="9 10">NRRL Y-17943</strain>
    </source>
</reference>
<dbReference type="PROSITE" id="PS50011">
    <property type="entry name" value="PROTEIN_KINASE_DOM"/>
    <property type="match status" value="1"/>
</dbReference>
<dbReference type="Gene3D" id="1.10.510.10">
    <property type="entry name" value="Transferase(Phosphotransferase) domain 1"/>
    <property type="match status" value="1"/>
</dbReference>
<comment type="caution">
    <text evidence="9">The sequence shown here is derived from an EMBL/GenBank/DDBJ whole genome shotgun (WGS) entry which is preliminary data.</text>
</comment>
<feature type="compositionally biased region" description="Low complexity" evidence="7">
    <location>
        <begin position="69"/>
        <end position="81"/>
    </location>
</feature>
<dbReference type="RefSeq" id="XP_021874165.1">
    <property type="nucleotide sequence ID" value="XM_022018961.1"/>
</dbReference>
<feature type="compositionally biased region" description="Polar residues" evidence="7">
    <location>
        <begin position="163"/>
        <end position="176"/>
    </location>
</feature>
<name>A0A1Y1USS8_9TREE</name>